<dbReference type="RefSeq" id="XP_012894794.1">
    <property type="nucleotide sequence ID" value="XM_013039340.1"/>
</dbReference>
<protein>
    <recommendedName>
        <fullName evidence="3">Tyrosine specific protein phosphatases domain-containing protein</fullName>
    </recommendedName>
</protein>
<dbReference type="SUPFAM" id="SSF52799">
    <property type="entry name" value="(Phosphotyrosine protein) phosphatases II"/>
    <property type="match status" value="1"/>
</dbReference>
<gene>
    <name evidence="1" type="ORF">GSBLH_T00001023001</name>
</gene>
<reference evidence="1" key="1">
    <citation type="submission" date="2010-02" db="EMBL/GenBank/DDBJ databases">
        <title>Sequencing and annotation of the Blastocystis hominis genome.</title>
        <authorList>
            <person name="Wincker P."/>
        </authorList>
    </citation>
    <scope>NUCLEOTIDE SEQUENCE</scope>
    <source>
        <strain evidence="1">Singapore isolate B</strain>
    </source>
</reference>
<dbReference type="InterPro" id="IPR050561">
    <property type="entry name" value="PTP"/>
</dbReference>
<accession>D8LYU1</accession>
<dbReference type="Pfam" id="PF14566">
    <property type="entry name" value="PTPlike_phytase"/>
    <property type="match status" value="1"/>
</dbReference>
<dbReference type="AlphaFoldDB" id="D8LYU1"/>
<dbReference type="PANTHER" id="PTHR23339">
    <property type="entry name" value="TYROSINE SPECIFIC PROTEIN PHOSPHATASE AND DUAL SPECIFICITY PROTEIN PHOSPHATASE"/>
    <property type="match status" value="1"/>
</dbReference>
<dbReference type="InParanoid" id="D8LYU1"/>
<dbReference type="OrthoDB" id="66369at2759"/>
<name>D8LYU1_BLAHO</name>
<sequence>MINNLIYTGIDSERVIEIEKKFKQDILQEAAVNRSMIMVNHETDKNQSVMHLIPVTESSVTTLEEVYKMVNRSYPQVHISLFRVPISDEQAPLASSIDELLKISFRNYHDQFVFNCQIGRGRTTTGMVICSMALSFKRGEWHRLMSRIAKSENEMEKSKSLVASETAQDRLLRGFYPSVMKIVSISENGARAKQKLDYIIDLSSDMQNIREVIYQYHSFAQKEEISRKKKEESLHRATHFLHRYCVLLILAEYFEEHLPDENNPVFSQWLEEHKDYTEILKNIRLEFCLF</sequence>
<dbReference type="EMBL" id="FN668639">
    <property type="protein sequence ID" value="CBK20746.2"/>
    <property type="molecule type" value="Genomic_DNA"/>
</dbReference>
<dbReference type="Proteomes" id="UP000008312">
    <property type="component" value="Unassembled WGS sequence"/>
</dbReference>
<evidence type="ECO:0008006" key="3">
    <source>
        <dbReference type="Google" id="ProtNLM"/>
    </source>
</evidence>
<organism evidence="1">
    <name type="scientific">Blastocystis hominis</name>
    <dbReference type="NCBI Taxonomy" id="12968"/>
    <lineage>
        <taxon>Eukaryota</taxon>
        <taxon>Sar</taxon>
        <taxon>Stramenopiles</taxon>
        <taxon>Bigyra</taxon>
        <taxon>Opalozoa</taxon>
        <taxon>Opalinata</taxon>
        <taxon>Blastocystidae</taxon>
        <taxon>Blastocystis</taxon>
    </lineage>
</organism>
<keyword evidence="2" id="KW-1185">Reference proteome</keyword>
<dbReference type="Gene3D" id="3.90.190.10">
    <property type="entry name" value="Protein tyrosine phosphatase superfamily"/>
    <property type="match status" value="1"/>
</dbReference>
<dbReference type="InterPro" id="IPR029021">
    <property type="entry name" value="Prot-tyrosine_phosphatase-like"/>
</dbReference>
<evidence type="ECO:0000313" key="2">
    <source>
        <dbReference type="Proteomes" id="UP000008312"/>
    </source>
</evidence>
<evidence type="ECO:0000313" key="1">
    <source>
        <dbReference type="EMBL" id="CBK20746.2"/>
    </source>
</evidence>
<dbReference type="GeneID" id="24918305"/>
<dbReference type="OMA" id="FECEPWE"/>
<dbReference type="SMART" id="SM01301">
    <property type="entry name" value="PTPlike_phytase"/>
    <property type="match status" value="1"/>
</dbReference>
<proteinExistence type="predicted"/>